<feature type="region of interest" description="Disordered" evidence="1">
    <location>
        <begin position="1"/>
        <end position="30"/>
    </location>
</feature>
<gene>
    <name evidence="2" type="ORF">K7432_008774</name>
</gene>
<comment type="caution">
    <text evidence="2">The sequence shown here is derived from an EMBL/GenBank/DDBJ whole genome shotgun (WGS) entry which is preliminary data.</text>
</comment>
<dbReference type="EMBL" id="JASJQH010007379">
    <property type="protein sequence ID" value="KAK9709819.1"/>
    <property type="molecule type" value="Genomic_DNA"/>
</dbReference>
<dbReference type="Proteomes" id="UP001479436">
    <property type="component" value="Unassembled WGS sequence"/>
</dbReference>
<protein>
    <submittedName>
        <fullName evidence="2">Uncharacterized protein</fullName>
    </submittedName>
</protein>
<evidence type="ECO:0000313" key="3">
    <source>
        <dbReference type="Proteomes" id="UP001479436"/>
    </source>
</evidence>
<sequence>MGLAQPIPSNEIHSPIAKYSPKLEQGESWQEQLEQVEYTPGDEYEEDQFEDYANDYSFLLPDAPRPQDANSRA</sequence>
<name>A0ABR2VY65_9FUNG</name>
<evidence type="ECO:0000256" key="1">
    <source>
        <dbReference type="SAM" id="MobiDB-lite"/>
    </source>
</evidence>
<keyword evidence="3" id="KW-1185">Reference proteome</keyword>
<reference evidence="2 3" key="1">
    <citation type="submission" date="2023-04" db="EMBL/GenBank/DDBJ databases">
        <title>Genome of Basidiobolus ranarum AG-B5.</title>
        <authorList>
            <person name="Stajich J.E."/>
            <person name="Carter-House D."/>
            <person name="Gryganskyi A."/>
        </authorList>
    </citation>
    <scope>NUCLEOTIDE SEQUENCE [LARGE SCALE GENOMIC DNA]</scope>
    <source>
        <strain evidence="2 3">AG-B5</strain>
    </source>
</reference>
<organism evidence="2 3">
    <name type="scientific">Basidiobolus ranarum</name>
    <dbReference type="NCBI Taxonomy" id="34480"/>
    <lineage>
        <taxon>Eukaryota</taxon>
        <taxon>Fungi</taxon>
        <taxon>Fungi incertae sedis</taxon>
        <taxon>Zoopagomycota</taxon>
        <taxon>Entomophthoromycotina</taxon>
        <taxon>Basidiobolomycetes</taxon>
        <taxon>Basidiobolales</taxon>
        <taxon>Basidiobolaceae</taxon>
        <taxon>Basidiobolus</taxon>
    </lineage>
</organism>
<proteinExistence type="predicted"/>
<accession>A0ABR2VY65</accession>
<evidence type="ECO:0000313" key="2">
    <source>
        <dbReference type="EMBL" id="KAK9709819.1"/>
    </source>
</evidence>